<evidence type="ECO:0000313" key="2">
    <source>
        <dbReference type="Proteomes" id="UP000828390"/>
    </source>
</evidence>
<comment type="caution">
    <text evidence="1">The sequence shown here is derived from an EMBL/GenBank/DDBJ whole genome shotgun (WGS) entry which is preliminary data.</text>
</comment>
<evidence type="ECO:0000313" key="1">
    <source>
        <dbReference type="EMBL" id="KAH3813037.1"/>
    </source>
</evidence>
<dbReference type="EMBL" id="JAIWYP010000006">
    <property type="protein sequence ID" value="KAH3813037.1"/>
    <property type="molecule type" value="Genomic_DNA"/>
</dbReference>
<keyword evidence="2" id="KW-1185">Reference proteome</keyword>
<reference evidence="1" key="1">
    <citation type="journal article" date="2019" name="bioRxiv">
        <title>The Genome of the Zebra Mussel, Dreissena polymorpha: A Resource for Invasive Species Research.</title>
        <authorList>
            <person name="McCartney M.A."/>
            <person name="Auch B."/>
            <person name="Kono T."/>
            <person name="Mallez S."/>
            <person name="Zhang Y."/>
            <person name="Obille A."/>
            <person name="Becker A."/>
            <person name="Abrahante J.E."/>
            <person name="Garbe J."/>
            <person name="Badalamenti J.P."/>
            <person name="Herman A."/>
            <person name="Mangelson H."/>
            <person name="Liachko I."/>
            <person name="Sullivan S."/>
            <person name="Sone E.D."/>
            <person name="Koren S."/>
            <person name="Silverstein K.A.T."/>
            <person name="Beckman K.B."/>
            <person name="Gohl D.M."/>
        </authorList>
    </citation>
    <scope>NUCLEOTIDE SEQUENCE</scope>
    <source>
        <strain evidence="1">Duluth1</strain>
        <tissue evidence="1">Whole animal</tissue>
    </source>
</reference>
<protein>
    <submittedName>
        <fullName evidence="1">Uncharacterized protein</fullName>
    </submittedName>
</protein>
<sequence length="134" mass="14882">MVAHAPTPSVVSVASAPRLGLEQSVRKAWTETVCEKGQDWNRSAPGLDWNSLVCPRLGLKQSAWTETVCEKGLDWNIRVCPRLGLEQSVRKVRSLDWNSLVCPRLGLKQSVRKAWTGTVCEKGLDWNRSAPGLD</sequence>
<name>A0A9D4JMM7_DREPO</name>
<reference evidence="1" key="2">
    <citation type="submission" date="2020-11" db="EMBL/GenBank/DDBJ databases">
        <authorList>
            <person name="McCartney M.A."/>
            <person name="Auch B."/>
            <person name="Kono T."/>
            <person name="Mallez S."/>
            <person name="Becker A."/>
            <person name="Gohl D.M."/>
            <person name="Silverstein K.A.T."/>
            <person name="Koren S."/>
            <person name="Bechman K.B."/>
            <person name="Herman A."/>
            <person name="Abrahante J.E."/>
            <person name="Garbe J."/>
        </authorList>
    </citation>
    <scope>NUCLEOTIDE SEQUENCE</scope>
    <source>
        <strain evidence="1">Duluth1</strain>
        <tissue evidence="1">Whole animal</tissue>
    </source>
</reference>
<dbReference type="AlphaFoldDB" id="A0A9D4JMM7"/>
<accession>A0A9D4JMM7</accession>
<dbReference type="Proteomes" id="UP000828390">
    <property type="component" value="Unassembled WGS sequence"/>
</dbReference>
<gene>
    <name evidence="1" type="ORF">DPMN_141485</name>
</gene>
<proteinExistence type="predicted"/>
<organism evidence="1 2">
    <name type="scientific">Dreissena polymorpha</name>
    <name type="common">Zebra mussel</name>
    <name type="synonym">Mytilus polymorpha</name>
    <dbReference type="NCBI Taxonomy" id="45954"/>
    <lineage>
        <taxon>Eukaryota</taxon>
        <taxon>Metazoa</taxon>
        <taxon>Spiralia</taxon>
        <taxon>Lophotrochozoa</taxon>
        <taxon>Mollusca</taxon>
        <taxon>Bivalvia</taxon>
        <taxon>Autobranchia</taxon>
        <taxon>Heteroconchia</taxon>
        <taxon>Euheterodonta</taxon>
        <taxon>Imparidentia</taxon>
        <taxon>Neoheterodontei</taxon>
        <taxon>Myida</taxon>
        <taxon>Dreissenoidea</taxon>
        <taxon>Dreissenidae</taxon>
        <taxon>Dreissena</taxon>
    </lineage>
</organism>